<dbReference type="EMBL" id="JAROCB010000003">
    <property type="protein sequence ID" value="MDN4598062.1"/>
    <property type="molecule type" value="Genomic_DNA"/>
</dbReference>
<comment type="caution">
    <text evidence="2">The sequence shown here is derived from an EMBL/GenBank/DDBJ whole genome shotgun (WGS) entry which is preliminary data.</text>
</comment>
<proteinExistence type="predicted"/>
<protein>
    <submittedName>
        <fullName evidence="2">DUF3618 domain-containing protein</fullName>
    </submittedName>
</protein>
<feature type="region of interest" description="Disordered" evidence="1">
    <location>
        <begin position="138"/>
        <end position="192"/>
    </location>
</feature>
<feature type="compositionally biased region" description="Polar residues" evidence="1">
    <location>
        <begin position="151"/>
        <end position="163"/>
    </location>
</feature>
<dbReference type="Pfam" id="PF12277">
    <property type="entry name" value="DUF3618"/>
    <property type="match status" value="1"/>
</dbReference>
<sequence length="192" mass="19789">MSDDPDAIRADIEATRRNLSGDVDALADKVTPSKIAQRQTRKVKGAFHSISEKIMGTADDMSSSAGGAVSSAGDSVADAGRTVVHKAQGNPLAVGLIAFGVGALVASLIPPSSKEQELASGVKDAAQPLLHEAAEVGKQVASDLKEPAQEAVQSVKETAQEGVSTVKEEATDRVGDVTDQAEESGQRLQSDQ</sequence>
<evidence type="ECO:0000313" key="2">
    <source>
        <dbReference type="EMBL" id="MDN4598062.1"/>
    </source>
</evidence>
<keyword evidence="3" id="KW-1185">Reference proteome</keyword>
<dbReference type="InterPro" id="IPR022062">
    <property type="entry name" value="DUF3618"/>
</dbReference>
<name>A0ABT8IZ06_9MICO</name>
<evidence type="ECO:0000256" key="1">
    <source>
        <dbReference type="SAM" id="MobiDB-lite"/>
    </source>
</evidence>
<dbReference type="Proteomes" id="UP001174210">
    <property type="component" value="Unassembled WGS sequence"/>
</dbReference>
<accession>A0ABT8IZ06</accession>
<organism evidence="2 3">
    <name type="scientific">Leifsonia virtsii</name>
    <dbReference type="NCBI Taxonomy" id="3035915"/>
    <lineage>
        <taxon>Bacteria</taxon>
        <taxon>Bacillati</taxon>
        <taxon>Actinomycetota</taxon>
        <taxon>Actinomycetes</taxon>
        <taxon>Micrococcales</taxon>
        <taxon>Microbacteriaceae</taxon>
        <taxon>Leifsonia</taxon>
    </lineage>
</organism>
<reference evidence="2" key="1">
    <citation type="submission" date="2023-03" db="EMBL/GenBank/DDBJ databases">
        <title>MT1 and MT2 Draft Genomes of Novel Species.</title>
        <authorList>
            <person name="Venkateswaran K."/>
        </authorList>
    </citation>
    <scope>NUCLEOTIDE SEQUENCE</scope>
    <source>
        <strain evidence="2">F6_8S_P_1A</strain>
    </source>
</reference>
<dbReference type="Gene3D" id="1.10.287.700">
    <property type="entry name" value="Helix hairpin bin"/>
    <property type="match status" value="1"/>
</dbReference>
<feature type="compositionally biased region" description="Basic and acidic residues" evidence="1">
    <location>
        <begin position="166"/>
        <end position="176"/>
    </location>
</feature>
<evidence type="ECO:0000313" key="3">
    <source>
        <dbReference type="Proteomes" id="UP001174210"/>
    </source>
</evidence>
<gene>
    <name evidence="2" type="ORF">P5G59_12990</name>
</gene>
<dbReference type="RefSeq" id="WP_301219412.1">
    <property type="nucleotide sequence ID" value="NZ_JAROCB010000003.1"/>
</dbReference>